<dbReference type="GO" id="GO:0006397">
    <property type="term" value="P:mRNA processing"/>
    <property type="evidence" value="ECO:0007669"/>
    <property type="project" value="InterPro"/>
</dbReference>
<dbReference type="AlphaFoldDB" id="A0A6A6VJR3"/>
<dbReference type="OrthoDB" id="5411533at2759"/>
<dbReference type="EMBL" id="MU006565">
    <property type="protein sequence ID" value="KAF2750046.1"/>
    <property type="molecule type" value="Genomic_DNA"/>
</dbReference>
<keyword evidence="1" id="KW-0597">Phosphoprotein</keyword>
<dbReference type="PANTHER" id="PTHR48036">
    <property type="entry name" value="SPLICING FACTOR (PAD-1), PUTATIVE (AFU_ORTHOLOGUE AFUA_1G15810)-RELATED"/>
    <property type="match status" value="1"/>
</dbReference>
<evidence type="ECO:0000256" key="1">
    <source>
        <dbReference type="ARBA" id="ARBA00022553"/>
    </source>
</evidence>
<dbReference type="NCBIfam" id="TIGR01622">
    <property type="entry name" value="SF-CC1"/>
    <property type="match status" value="1"/>
</dbReference>
<dbReference type="Pfam" id="PF00076">
    <property type="entry name" value="RRM_1"/>
    <property type="match status" value="2"/>
</dbReference>
<evidence type="ECO:0000256" key="5">
    <source>
        <dbReference type="SAM" id="MobiDB-lite"/>
    </source>
</evidence>
<evidence type="ECO:0000313" key="7">
    <source>
        <dbReference type="EMBL" id="KAF2750046.1"/>
    </source>
</evidence>
<sequence>MTDIDAVEAFLDDISKEKEAQAARDQRRGSTERDRGGRDRERGRDYRESDSGRHSSRDRDRRRRDDSRPRSSKDGVNADEEAPGGRSGRDRDRYRERDRSRDRYRARRDDRRSGGDYYRGGRSRSPRGHRDDRDRHRPDRERSPRRRRDDDRRGPARRTATPEQPKDDDRDNRTVFVQQISQRAETRHLLSFFQAVGEVVEAQIVKDRITGRSKGVGYVEFKDVASVPKAIELTGQKLKGVPIIVQHTEAEKNRAVRATESSSAAASGAPFHRLYVGNIHFSVTESDLRDVFGPFGELEQVTLQMDPENPTRSKGYGFVQFRDPSAAKDALQQMNGFELANRPIRVGLGSDKFTPESTANLLRNFSSEAANFTGSAFSGAGGRGAYAGGSGGVFDRTHGRDDRGVSGASALDDTDVAGIGHMNRDRLMNLLARNPVDEPAKTSNGHSAARPRAPVATAPTPSRCIKIQDAYNADEEFKQYGENWAKDLETEVRAECNKKYGEVVHIAVDASSAEGEIYVKFKTVEGGKNAFAGLNGRTFNYRVIRASYVVEKIYDSLYAAAANL</sequence>
<dbReference type="Proteomes" id="UP000799440">
    <property type="component" value="Unassembled WGS sequence"/>
</dbReference>
<evidence type="ECO:0000313" key="8">
    <source>
        <dbReference type="Proteomes" id="UP000799440"/>
    </source>
</evidence>
<reference evidence="7" key="1">
    <citation type="journal article" date="2020" name="Stud. Mycol.">
        <title>101 Dothideomycetes genomes: a test case for predicting lifestyles and emergence of pathogens.</title>
        <authorList>
            <person name="Haridas S."/>
            <person name="Albert R."/>
            <person name="Binder M."/>
            <person name="Bloem J."/>
            <person name="Labutti K."/>
            <person name="Salamov A."/>
            <person name="Andreopoulos B."/>
            <person name="Baker S."/>
            <person name="Barry K."/>
            <person name="Bills G."/>
            <person name="Bluhm B."/>
            <person name="Cannon C."/>
            <person name="Castanera R."/>
            <person name="Culley D."/>
            <person name="Daum C."/>
            <person name="Ezra D."/>
            <person name="Gonzalez J."/>
            <person name="Henrissat B."/>
            <person name="Kuo A."/>
            <person name="Liang C."/>
            <person name="Lipzen A."/>
            <person name="Lutzoni F."/>
            <person name="Magnuson J."/>
            <person name="Mondo S."/>
            <person name="Nolan M."/>
            <person name="Ohm R."/>
            <person name="Pangilinan J."/>
            <person name="Park H.-J."/>
            <person name="Ramirez L."/>
            <person name="Alfaro M."/>
            <person name="Sun H."/>
            <person name="Tritt A."/>
            <person name="Yoshinaga Y."/>
            <person name="Zwiers L.-H."/>
            <person name="Turgeon B."/>
            <person name="Goodwin S."/>
            <person name="Spatafora J."/>
            <person name="Crous P."/>
            <person name="Grigoriev I."/>
        </authorList>
    </citation>
    <scope>NUCLEOTIDE SEQUENCE</scope>
    <source>
        <strain evidence="7">CBS 119925</strain>
    </source>
</reference>
<dbReference type="InterPro" id="IPR006509">
    <property type="entry name" value="RBM39_SF"/>
</dbReference>
<feature type="compositionally biased region" description="Basic and acidic residues" evidence="5">
    <location>
        <begin position="128"/>
        <end position="154"/>
    </location>
</feature>
<organism evidence="7 8">
    <name type="scientific">Sporormia fimetaria CBS 119925</name>
    <dbReference type="NCBI Taxonomy" id="1340428"/>
    <lineage>
        <taxon>Eukaryota</taxon>
        <taxon>Fungi</taxon>
        <taxon>Dikarya</taxon>
        <taxon>Ascomycota</taxon>
        <taxon>Pezizomycotina</taxon>
        <taxon>Dothideomycetes</taxon>
        <taxon>Pleosporomycetidae</taxon>
        <taxon>Pleosporales</taxon>
        <taxon>Sporormiaceae</taxon>
        <taxon>Sporormia</taxon>
    </lineage>
</organism>
<feature type="domain" description="RRM" evidence="6">
    <location>
        <begin position="173"/>
        <end position="250"/>
    </location>
</feature>
<dbReference type="InterPro" id="IPR029123">
    <property type="entry name" value="RBM39_linker"/>
</dbReference>
<accession>A0A6A6VJR3</accession>
<evidence type="ECO:0000256" key="2">
    <source>
        <dbReference type="ARBA" id="ARBA00022737"/>
    </source>
</evidence>
<dbReference type="InterPro" id="IPR035979">
    <property type="entry name" value="RBD_domain_sf"/>
</dbReference>
<dbReference type="CDD" id="cd12283">
    <property type="entry name" value="RRM1_RBM39_like"/>
    <property type="match status" value="1"/>
</dbReference>
<dbReference type="PROSITE" id="PS50102">
    <property type="entry name" value="RRM"/>
    <property type="match status" value="2"/>
</dbReference>
<name>A0A6A6VJR3_9PLEO</name>
<feature type="compositionally biased region" description="Low complexity" evidence="5">
    <location>
        <begin position="448"/>
        <end position="460"/>
    </location>
</feature>
<keyword evidence="3 4" id="KW-0694">RNA-binding</keyword>
<protein>
    <submittedName>
        <fullName evidence="7">Splicing factor, CC1-like protein</fullName>
    </submittedName>
</protein>
<dbReference type="InterPro" id="IPR012677">
    <property type="entry name" value="Nucleotide-bd_a/b_plait_sf"/>
</dbReference>
<dbReference type="SMART" id="SM00361">
    <property type="entry name" value="RRM_1"/>
    <property type="match status" value="2"/>
</dbReference>
<dbReference type="GO" id="GO:0003723">
    <property type="term" value="F:RNA binding"/>
    <property type="evidence" value="ECO:0007669"/>
    <property type="project" value="UniProtKB-UniRule"/>
</dbReference>
<proteinExistence type="predicted"/>
<dbReference type="SUPFAM" id="SSF54928">
    <property type="entry name" value="RNA-binding domain, RBD"/>
    <property type="match status" value="2"/>
</dbReference>
<dbReference type="InterPro" id="IPR000504">
    <property type="entry name" value="RRM_dom"/>
</dbReference>
<feature type="region of interest" description="Disordered" evidence="5">
    <location>
        <begin position="1"/>
        <end position="172"/>
    </location>
</feature>
<evidence type="ECO:0000256" key="4">
    <source>
        <dbReference type="PROSITE-ProRule" id="PRU00176"/>
    </source>
</evidence>
<keyword evidence="2" id="KW-0677">Repeat</keyword>
<keyword evidence="8" id="KW-1185">Reference proteome</keyword>
<dbReference type="GO" id="GO:0005634">
    <property type="term" value="C:nucleus"/>
    <property type="evidence" value="ECO:0007669"/>
    <property type="project" value="InterPro"/>
</dbReference>
<feature type="compositionally biased region" description="Basic and acidic residues" evidence="5">
    <location>
        <begin position="87"/>
        <end position="114"/>
    </location>
</feature>
<dbReference type="CDD" id="cd12285">
    <property type="entry name" value="RRM3_RBM39_like"/>
    <property type="match status" value="1"/>
</dbReference>
<gene>
    <name evidence="7" type="ORF">M011DRAFT_397921</name>
</gene>
<feature type="compositionally biased region" description="Basic and acidic residues" evidence="5">
    <location>
        <begin position="13"/>
        <end position="73"/>
    </location>
</feature>
<dbReference type="Pfam" id="PF15519">
    <property type="entry name" value="RBM39linker"/>
    <property type="match status" value="1"/>
</dbReference>
<dbReference type="CDD" id="cd12284">
    <property type="entry name" value="RRM2_RBM23_RBM39"/>
    <property type="match status" value="1"/>
</dbReference>
<feature type="region of interest" description="Disordered" evidence="5">
    <location>
        <begin position="436"/>
        <end position="460"/>
    </location>
</feature>
<evidence type="ECO:0000259" key="6">
    <source>
        <dbReference type="PROSITE" id="PS50102"/>
    </source>
</evidence>
<evidence type="ECO:0000256" key="3">
    <source>
        <dbReference type="ARBA" id="ARBA00022884"/>
    </source>
</evidence>
<dbReference type="SMART" id="SM00360">
    <property type="entry name" value="RRM"/>
    <property type="match status" value="3"/>
</dbReference>
<dbReference type="InterPro" id="IPR003954">
    <property type="entry name" value="RRM_euk-type"/>
</dbReference>
<feature type="domain" description="RRM" evidence="6">
    <location>
        <begin position="272"/>
        <end position="351"/>
    </location>
</feature>
<dbReference type="Gene3D" id="3.30.70.330">
    <property type="match status" value="3"/>
</dbReference>